<evidence type="ECO:0000313" key="3">
    <source>
        <dbReference type="Proteomes" id="UP000094056"/>
    </source>
</evidence>
<proteinExistence type="predicted"/>
<keyword evidence="1" id="KW-1133">Transmembrane helix</keyword>
<dbReference type="Pfam" id="PF07963">
    <property type="entry name" value="N_methyl"/>
    <property type="match status" value="1"/>
</dbReference>
<dbReference type="Gene3D" id="3.30.700.10">
    <property type="entry name" value="Glycoprotein, Type 4 Pilin"/>
    <property type="match status" value="1"/>
</dbReference>
<dbReference type="InterPro" id="IPR012902">
    <property type="entry name" value="N_methyl_site"/>
</dbReference>
<dbReference type="SUPFAM" id="SSF54523">
    <property type="entry name" value="Pili subunits"/>
    <property type="match status" value="1"/>
</dbReference>
<dbReference type="Proteomes" id="UP000094056">
    <property type="component" value="Unassembled WGS sequence"/>
</dbReference>
<gene>
    <name evidence="2" type="primary">xcpT_1</name>
    <name evidence="2" type="ORF">SCARUB_03402</name>
</gene>
<accession>A0A1E3X768</accession>
<keyword evidence="1" id="KW-0812">Transmembrane</keyword>
<dbReference type="EMBL" id="MAYW01000115">
    <property type="protein sequence ID" value="ODS31471.1"/>
    <property type="molecule type" value="Genomic_DNA"/>
</dbReference>
<dbReference type="InterPro" id="IPR045584">
    <property type="entry name" value="Pilin-like"/>
</dbReference>
<dbReference type="PROSITE" id="PS00409">
    <property type="entry name" value="PROKAR_NTER_METHYL"/>
    <property type="match status" value="1"/>
</dbReference>
<keyword evidence="1" id="KW-0472">Membrane</keyword>
<feature type="transmembrane region" description="Helical" evidence="1">
    <location>
        <begin position="7"/>
        <end position="27"/>
    </location>
</feature>
<reference evidence="2 3" key="1">
    <citation type="submission" date="2016-07" db="EMBL/GenBank/DDBJ databases">
        <title>Draft genome of Scalindua rubra, obtained from a brine-seawater interface in the Red Sea, sheds light on salt adaptation in anammox bacteria.</title>
        <authorList>
            <person name="Speth D.R."/>
            <person name="Lagkouvardos I."/>
            <person name="Wang Y."/>
            <person name="Qian P.-Y."/>
            <person name="Dutilh B.E."/>
            <person name="Jetten M.S."/>
        </authorList>
    </citation>
    <scope>NUCLEOTIDE SEQUENCE [LARGE SCALE GENOMIC DNA]</scope>
    <source>
        <strain evidence="2">BSI-1</strain>
    </source>
</reference>
<evidence type="ECO:0000313" key="2">
    <source>
        <dbReference type="EMBL" id="ODS31471.1"/>
    </source>
</evidence>
<evidence type="ECO:0000256" key="1">
    <source>
        <dbReference type="SAM" id="Phobius"/>
    </source>
</evidence>
<protein>
    <submittedName>
        <fullName evidence="2">Type II secretion system protein G</fullName>
    </submittedName>
</protein>
<dbReference type="AlphaFoldDB" id="A0A1E3X768"/>
<organism evidence="2 3">
    <name type="scientific">Candidatus Scalindua rubra</name>
    <dbReference type="NCBI Taxonomy" id="1872076"/>
    <lineage>
        <taxon>Bacteria</taxon>
        <taxon>Pseudomonadati</taxon>
        <taxon>Planctomycetota</taxon>
        <taxon>Candidatus Brocadiia</taxon>
        <taxon>Candidatus Brocadiales</taxon>
        <taxon>Candidatus Scalinduaceae</taxon>
        <taxon>Candidatus Scalindua</taxon>
    </lineage>
</organism>
<name>A0A1E3X768_9BACT</name>
<dbReference type="NCBIfam" id="TIGR02532">
    <property type="entry name" value="IV_pilin_GFxxxE"/>
    <property type="match status" value="1"/>
</dbReference>
<sequence length="134" mass="14229">MRSPKGFTLIELIIVIVILSIIAAVAIPKYINLVTSAKIGVARGIGAAVSSTIAAEHSDYIVNVNDYTLSDVLEDTQFSGGIEYNSASGASPGSGEISFSGDTIYLNYKGRNFTWAYTDRNGDTSSYITEGDGF</sequence>
<comment type="caution">
    <text evidence="2">The sequence shown here is derived from an EMBL/GenBank/DDBJ whole genome shotgun (WGS) entry which is preliminary data.</text>
</comment>